<dbReference type="Proteomes" id="UP000423156">
    <property type="component" value="Unassembled WGS sequence"/>
</dbReference>
<dbReference type="RefSeq" id="WP_153091834.1">
    <property type="nucleotide sequence ID" value="NZ_VZBZ01000014.1"/>
</dbReference>
<gene>
    <name evidence="1" type="ORF">F7D71_02455</name>
</gene>
<evidence type="ECO:0000313" key="1">
    <source>
        <dbReference type="EMBL" id="MQN76747.1"/>
    </source>
</evidence>
<name>A0AA90UNY4_9BACT</name>
<accession>A0AA90UNY4</accession>
<reference evidence="2" key="1">
    <citation type="submission" date="2019-09" db="EMBL/GenBank/DDBJ databases">
        <title>Distinct polysaccharide growth profiles of human intestinal Prevotella copri isolates.</title>
        <authorList>
            <person name="Fehlner-Peach H."/>
            <person name="Magnabosco C."/>
            <person name="Raghavan V."/>
            <person name="Scher J.U."/>
            <person name="Tett A."/>
            <person name="Cox L.M."/>
            <person name="Gottsegen C."/>
            <person name="Watters A."/>
            <person name="Wiltshire- Gordon J.D."/>
            <person name="Segata N."/>
            <person name="Bonneau R."/>
            <person name="Littman D.R."/>
        </authorList>
    </citation>
    <scope>NUCLEOTIDE SEQUENCE [LARGE SCALE GENOMIC DNA]</scope>
    <source>
        <strain evidence="2">BU41712</strain>
    </source>
</reference>
<dbReference type="AlphaFoldDB" id="A0AA90UNY4"/>
<sequence length="95" mass="11001">MEETEFLRDFEGIKDYRTFLVGLDKQFKSASVLYREFKILEGMAFIALKISPSIHNFISKQQSAVYSKLQTEVDSLANSIKRGKICFIKNEDLNQ</sequence>
<organism evidence="1 2">
    <name type="scientific">Segatella copri</name>
    <dbReference type="NCBI Taxonomy" id="165179"/>
    <lineage>
        <taxon>Bacteria</taxon>
        <taxon>Pseudomonadati</taxon>
        <taxon>Bacteroidota</taxon>
        <taxon>Bacteroidia</taxon>
        <taxon>Bacteroidales</taxon>
        <taxon>Prevotellaceae</taxon>
        <taxon>Segatella</taxon>
    </lineage>
</organism>
<protein>
    <submittedName>
        <fullName evidence="1">Uncharacterized protein</fullName>
    </submittedName>
</protein>
<dbReference type="EMBL" id="VZBZ01000014">
    <property type="protein sequence ID" value="MQN76747.1"/>
    <property type="molecule type" value="Genomic_DNA"/>
</dbReference>
<comment type="caution">
    <text evidence="1">The sequence shown here is derived from an EMBL/GenBank/DDBJ whole genome shotgun (WGS) entry which is preliminary data.</text>
</comment>
<proteinExistence type="predicted"/>
<evidence type="ECO:0000313" key="2">
    <source>
        <dbReference type="Proteomes" id="UP000423156"/>
    </source>
</evidence>